<dbReference type="PROSITE" id="PS51257">
    <property type="entry name" value="PROKAR_LIPOPROTEIN"/>
    <property type="match status" value="1"/>
</dbReference>
<proteinExistence type="predicted"/>
<dbReference type="Pfam" id="PF14903">
    <property type="entry name" value="WG_beta_rep"/>
    <property type="match status" value="1"/>
</dbReference>
<sequence>MRKKLLSSLLCLCVLLSCAPIASAAQKDSFTDGDYTFQKADIAVSGLGNSHALLVDSSKGLRPEDNAYFSDGMLLLYDYKSNTYTYLGDDGKIHDLNQGRFISMCPFSEGLAAVVDKNEKMGFIDTTGKLVIPCQFETPINQVFSPYGSYFRNGTAWVFRYAEGYDMGIGIFMGDSMPGTFTKIDTAGKLIPGTEEDVSMRWSGPESKEISTYGIFCPGGSARGVTGFTEECNAPGLGTFKARFGTSDTGLVQLPTGTKDEYGNAETQLYVVTRKAKSPITLSVMDKDAVLVDNGYVYDYTITNNTATDIKGYYALVNYSARMSRLASGREHFVGQVHRFELDLAAGESISGAMKSQTGGLSTQGMIWVTFENKAEQDSFFANRQIGESSDPSTSDISFGYYYIESETFMKDTFGITILPAK</sequence>
<organism evidence="2">
    <name type="scientific">uncultured Eubacteriales bacterium</name>
    <dbReference type="NCBI Taxonomy" id="172733"/>
    <lineage>
        <taxon>Bacteria</taxon>
        <taxon>Bacillati</taxon>
        <taxon>Bacillota</taxon>
        <taxon>Clostridia</taxon>
        <taxon>Eubacteriales</taxon>
        <taxon>environmental samples</taxon>
    </lineage>
</organism>
<evidence type="ECO:0000313" key="2">
    <source>
        <dbReference type="EMBL" id="SBW10135.1"/>
    </source>
</evidence>
<feature type="chain" id="PRO_5012148834" description="WG repeat-containing protein" evidence="1">
    <location>
        <begin position="25"/>
        <end position="422"/>
    </location>
</feature>
<evidence type="ECO:0000256" key="1">
    <source>
        <dbReference type="SAM" id="SignalP"/>
    </source>
</evidence>
<dbReference type="InterPro" id="IPR032774">
    <property type="entry name" value="WG_beta_rep"/>
</dbReference>
<name>A0A212KF29_9FIRM</name>
<dbReference type="AlphaFoldDB" id="A0A212KF29"/>
<accession>A0A212KF29</accession>
<feature type="signal peptide" evidence="1">
    <location>
        <begin position="1"/>
        <end position="24"/>
    </location>
</feature>
<protein>
    <recommendedName>
        <fullName evidence="3">WG repeat-containing protein</fullName>
    </recommendedName>
</protein>
<keyword evidence="1" id="KW-0732">Signal</keyword>
<reference evidence="2" key="1">
    <citation type="submission" date="2016-04" db="EMBL/GenBank/DDBJ databases">
        <authorList>
            <person name="Evans L.H."/>
            <person name="Alamgir A."/>
            <person name="Owens N."/>
            <person name="Weber N.D."/>
            <person name="Virtaneva K."/>
            <person name="Barbian K."/>
            <person name="Babar A."/>
            <person name="Rosenke K."/>
        </authorList>
    </citation>
    <scope>NUCLEOTIDE SEQUENCE</scope>
    <source>
        <strain evidence="2">86</strain>
    </source>
</reference>
<dbReference type="EMBL" id="FLUN01000001">
    <property type="protein sequence ID" value="SBW10135.1"/>
    <property type="molecule type" value="Genomic_DNA"/>
</dbReference>
<evidence type="ECO:0008006" key="3">
    <source>
        <dbReference type="Google" id="ProtNLM"/>
    </source>
</evidence>
<gene>
    <name evidence="2" type="ORF">KL86CLO1_12849</name>
</gene>